<evidence type="ECO:0000259" key="5">
    <source>
        <dbReference type="PROSITE" id="PS01031"/>
    </source>
</evidence>
<gene>
    <name evidence="6" type="ORF">D0Z07_2247</name>
</gene>
<evidence type="ECO:0000256" key="3">
    <source>
        <dbReference type="RuleBase" id="RU003616"/>
    </source>
</evidence>
<dbReference type="AlphaFoldDB" id="A0A9P7AZE8"/>
<dbReference type="Gene3D" id="2.60.40.790">
    <property type="match status" value="1"/>
</dbReference>
<evidence type="ECO:0000256" key="4">
    <source>
        <dbReference type="SAM" id="MobiDB-lite"/>
    </source>
</evidence>
<feature type="compositionally biased region" description="Basic residues" evidence="4">
    <location>
        <begin position="68"/>
        <end position="77"/>
    </location>
</feature>
<keyword evidence="7" id="KW-1185">Reference proteome</keyword>
<keyword evidence="1" id="KW-0346">Stress response</keyword>
<dbReference type="OrthoDB" id="5511210at2759"/>
<dbReference type="Proteomes" id="UP000785200">
    <property type="component" value="Unassembled WGS sequence"/>
</dbReference>
<comment type="similarity">
    <text evidence="2 3">Belongs to the small heat shock protein (HSP20) family.</text>
</comment>
<feature type="region of interest" description="Disordered" evidence="4">
    <location>
        <begin position="21"/>
        <end position="177"/>
    </location>
</feature>
<evidence type="ECO:0000313" key="7">
    <source>
        <dbReference type="Proteomes" id="UP000785200"/>
    </source>
</evidence>
<dbReference type="InterPro" id="IPR002068">
    <property type="entry name" value="A-crystallin/Hsp20_dom"/>
</dbReference>
<name>A0A9P7AZE8_9HELO</name>
<feature type="compositionally biased region" description="Basic residues" evidence="4">
    <location>
        <begin position="147"/>
        <end position="169"/>
    </location>
</feature>
<comment type="caution">
    <text evidence="6">The sequence shown here is derived from an EMBL/GenBank/DDBJ whole genome shotgun (WGS) entry which is preliminary data.</text>
</comment>
<organism evidence="6 7">
    <name type="scientific">Hyphodiscus hymeniophilus</name>
    <dbReference type="NCBI Taxonomy" id="353542"/>
    <lineage>
        <taxon>Eukaryota</taxon>
        <taxon>Fungi</taxon>
        <taxon>Dikarya</taxon>
        <taxon>Ascomycota</taxon>
        <taxon>Pezizomycotina</taxon>
        <taxon>Leotiomycetes</taxon>
        <taxon>Helotiales</taxon>
        <taxon>Hyphodiscaceae</taxon>
        <taxon>Hyphodiscus</taxon>
    </lineage>
</organism>
<dbReference type="Pfam" id="PF00011">
    <property type="entry name" value="HSP20"/>
    <property type="match status" value="1"/>
</dbReference>
<feature type="domain" description="SHSP" evidence="5">
    <location>
        <begin position="248"/>
        <end position="369"/>
    </location>
</feature>
<dbReference type="InterPro" id="IPR008978">
    <property type="entry name" value="HSP20-like_chaperone"/>
</dbReference>
<dbReference type="CDD" id="cd06464">
    <property type="entry name" value="ACD_sHsps-like"/>
    <property type="match status" value="1"/>
</dbReference>
<dbReference type="InterPro" id="IPR031107">
    <property type="entry name" value="Small_HSP"/>
</dbReference>
<evidence type="ECO:0000256" key="2">
    <source>
        <dbReference type="PROSITE-ProRule" id="PRU00285"/>
    </source>
</evidence>
<feature type="compositionally biased region" description="Basic and acidic residues" evidence="4">
    <location>
        <begin position="105"/>
        <end position="114"/>
    </location>
</feature>
<proteinExistence type="inferred from homology"/>
<dbReference type="PANTHER" id="PTHR11527">
    <property type="entry name" value="HEAT-SHOCK PROTEIN 20 FAMILY MEMBER"/>
    <property type="match status" value="1"/>
</dbReference>
<evidence type="ECO:0000256" key="1">
    <source>
        <dbReference type="ARBA" id="ARBA00023016"/>
    </source>
</evidence>
<dbReference type="EMBL" id="VNKQ01000005">
    <property type="protein sequence ID" value="KAG0650984.1"/>
    <property type="molecule type" value="Genomic_DNA"/>
</dbReference>
<sequence length="369" mass="39367">MAYNQQQQVPFWDFVRGLQQNGAGVDHPAEGFNPFAAPPPSGATAGAHPQSPPQHPFGAGPGAWGGRGGRRGRHGGHHHDNEDYTEGETADEPRRRNGRHGQGGPHRDEKHGDDNAYTPTGSRSPSPEEGEHTETEAGEGATPGPQRHGRRHGHHGHGHGPRGFGHHGRGGMGGWGWGGRGGWGEGFGRGGWGGRHGRGGPPNAPFDLSALFESLSAHPLAQTFRDFAAQAAQAGQRSGETLAPEDVDAENSFVPPVDVFSTATTFVLHVAIPGAKKEDVGVNWDAEKGLLNLAGVVYRQGDEEFLKTLSKSERKVGVFERTVKLPPGNEEKEEIDGDAITAKLEDGVLVVTVPKVEKEWTEVKKVDII</sequence>
<dbReference type="SUPFAM" id="SSF49764">
    <property type="entry name" value="HSP20-like chaperones"/>
    <property type="match status" value="1"/>
</dbReference>
<evidence type="ECO:0000313" key="6">
    <source>
        <dbReference type="EMBL" id="KAG0650984.1"/>
    </source>
</evidence>
<dbReference type="PROSITE" id="PS01031">
    <property type="entry name" value="SHSP"/>
    <property type="match status" value="1"/>
</dbReference>
<accession>A0A9P7AZE8</accession>
<reference evidence="6" key="1">
    <citation type="submission" date="2019-07" db="EMBL/GenBank/DDBJ databases">
        <title>Hyphodiscus hymeniophilus genome sequencing and assembly.</title>
        <authorList>
            <person name="Kramer G."/>
            <person name="Nodwell J."/>
        </authorList>
    </citation>
    <scope>NUCLEOTIDE SEQUENCE</scope>
    <source>
        <strain evidence="6">ATCC 34498</strain>
    </source>
</reference>
<protein>
    <recommendedName>
        <fullName evidence="5">SHSP domain-containing protein</fullName>
    </recommendedName>
</protein>